<dbReference type="Gene3D" id="3.60.140.10">
    <property type="entry name" value="CNF1/YfiH-like putative cysteine hydrolases"/>
    <property type="match status" value="1"/>
</dbReference>
<dbReference type="InterPro" id="IPR011324">
    <property type="entry name" value="Cytotoxic_necrot_fac-like_cat"/>
</dbReference>
<dbReference type="PANTHER" id="PTHR30616:SF2">
    <property type="entry name" value="PURINE NUCLEOSIDE PHOSPHORYLASE LACC1"/>
    <property type="match status" value="1"/>
</dbReference>
<dbReference type="GO" id="GO:0017061">
    <property type="term" value="F:S-methyl-5-thioadenosine phosphorylase activity"/>
    <property type="evidence" value="ECO:0007669"/>
    <property type="project" value="UniProtKB-EC"/>
</dbReference>
<reference evidence="10" key="1">
    <citation type="submission" date="2020-05" db="EMBL/GenBank/DDBJ databases">
        <authorList>
            <person name="Chiriac C."/>
            <person name="Salcher M."/>
            <person name="Ghai R."/>
            <person name="Kavagutti S V."/>
        </authorList>
    </citation>
    <scope>NUCLEOTIDE SEQUENCE</scope>
</reference>
<comment type="similarity">
    <text evidence="2">Belongs to the purine nucleoside phosphorylase YfiH/LACC1 family.</text>
</comment>
<name>A0A6J7G7L3_9ZZZZ</name>
<keyword evidence="6" id="KW-0862">Zinc</keyword>
<comment type="catalytic activity">
    <reaction evidence="7">
        <text>adenosine + H2O + H(+) = inosine + NH4(+)</text>
        <dbReference type="Rhea" id="RHEA:24408"/>
        <dbReference type="ChEBI" id="CHEBI:15377"/>
        <dbReference type="ChEBI" id="CHEBI:15378"/>
        <dbReference type="ChEBI" id="CHEBI:16335"/>
        <dbReference type="ChEBI" id="CHEBI:17596"/>
        <dbReference type="ChEBI" id="CHEBI:28938"/>
        <dbReference type="EC" id="3.5.4.4"/>
    </reaction>
    <physiologicalReaction direction="left-to-right" evidence="7">
        <dbReference type="Rhea" id="RHEA:24409"/>
    </physiologicalReaction>
</comment>
<keyword evidence="4" id="KW-0479">Metal-binding</keyword>
<keyword evidence="3" id="KW-0808">Transferase</keyword>
<dbReference type="PANTHER" id="PTHR30616">
    <property type="entry name" value="UNCHARACTERIZED PROTEIN YFIH"/>
    <property type="match status" value="1"/>
</dbReference>
<gene>
    <name evidence="10" type="ORF">UFOPK3608_00311</name>
</gene>
<evidence type="ECO:0000256" key="4">
    <source>
        <dbReference type="ARBA" id="ARBA00022723"/>
    </source>
</evidence>
<dbReference type="GO" id="GO:0005507">
    <property type="term" value="F:copper ion binding"/>
    <property type="evidence" value="ECO:0007669"/>
    <property type="project" value="TreeGrafter"/>
</dbReference>
<dbReference type="InterPro" id="IPR038371">
    <property type="entry name" value="Cu_polyphenol_OxRdtase_sf"/>
</dbReference>
<evidence type="ECO:0000313" key="10">
    <source>
        <dbReference type="EMBL" id="CAB4900620.1"/>
    </source>
</evidence>
<evidence type="ECO:0000256" key="5">
    <source>
        <dbReference type="ARBA" id="ARBA00022801"/>
    </source>
</evidence>
<dbReference type="Pfam" id="PF02578">
    <property type="entry name" value="Cu-oxidase_4"/>
    <property type="match status" value="1"/>
</dbReference>
<evidence type="ECO:0000256" key="9">
    <source>
        <dbReference type="ARBA" id="ARBA00049893"/>
    </source>
</evidence>
<dbReference type="CDD" id="cd16833">
    <property type="entry name" value="YfiH"/>
    <property type="match status" value="1"/>
</dbReference>
<keyword evidence="5" id="KW-0378">Hydrolase</keyword>
<proteinExistence type="inferred from homology"/>
<evidence type="ECO:0000256" key="3">
    <source>
        <dbReference type="ARBA" id="ARBA00022679"/>
    </source>
</evidence>
<evidence type="ECO:0000256" key="6">
    <source>
        <dbReference type="ARBA" id="ARBA00022833"/>
    </source>
</evidence>
<evidence type="ECO:0000256" key="7">
    <source>
        <dbReference type="ARBA" id="ARBA00047989"/>
    </source>
</evidence>
<comment type="catalytic activity">
    <reaction evidence="1">
        <text>inosine + phosphate = alpha-D-ribose 1-phosphate + hypoxanthine</text>
        <dbReference type="Rhea" id="RHEA:27646"/>
        <dbReference type="ChEBI" id="CHEBI:17368"/>
        <dbReference type="ChEBI" id="CHEBI:17596"/>
        <dbReference type="ChEBI" id="CHEBI:43474"/>
        <dbReference type="ChEBI" id="CHEBI:57720"/>
        <dbReference type="EC" id="2.4.2.1"/>
    </reaction>
    <physiologicalReaction direction="left-to-right" evidence="1">
        <dbReference type="Rhea" id="RHEA:27647"/>
    </physiologicalReaction>
</comment>
<dbReference type="SUPFAM" id="SSF64438">
    <property type="entry name" value="CNF1/YfiH-like putative cysteine hydrolases"/>
    <property type="match status" value="1"/>
</dbReference>
<dbReference type="InterPro" id="IPR003730">
    <property type="entry name" value="Cu_polyphenol_OxRdtase"/>
</dbReference>
<comment type="catalytic activity">
    <reaction evidence="9">
        <text>S-methyl-5'-thioadenosine + phosphate = 5-(methylsulfanyl)-alpha-D-ribose 1-phosphate + adenine</text>
        <dbReference type="Rhea" id="RHEA:11852"/>
        <dbReference type="ChEBI" id="CHEBI:16708"/>
        <dbReference type="ChEBI" id="CHEBI:17509"/>
        <dbReference type="ChEBI" id="CHEBI:43474"/>
        <dbReference type="ChEBI" id="CHEBI:58533"/>
        <dbReference type="EC" id="2.4.2.28"/>
    </reaction>
    <physiologicalReaction direction="left-to-right" evidence="9">
        <dbReference type="Rhea" id="RHEA:11853"/>
    </physiologicalReaction>
</comment>
<dbReference type="GO" id="GO:0016787">
    <property type="term" value="F:hydrolase activity"/>
    <property type="evidence" value="ECO:0007669"/>
    <property type="project" value="UniProtKB-KW"/>
</dbReference>
<sequence length="204" mass="22014">MARLLFTSRHFGSLDHPKNSDKAINLSRLIGTQLNFMNQSHGNQIVVITNKSEADISVYESDGLVTNQANVALAVQVADCMPLLLLSKNVVAAVHVGRKGLLNQVAVNAIVEMKKLGAEQISGVVGPHICGNCYEVDPQMFAEITKDYPATAGKTNHLNLFAGLADQLKGIELKNLGICTKENVNYFSHRAYGEAGRQVGVISL</sequence>
<evidence type="ECO:0000256" key="8">
    <source>
        <dbReference type="ARBA" id="ARBA00048968"/>
    </source>
</evidence>
<dbReference type="AlphaFoldDB" id="A0A6J7G7L3"/>
<organism evidence="10">
    <name type="scientific">freshwater metagenome</name>
    <dbReference type="NCBI Taxonomy" id="449393"/>
    <lineage>
        <taxon>unclassified sequences</taxon>
        <taxon>metagenomes</taxon>
        <taxon>ecological metagenomes</taxon>
    </lineage>
</organism>
<accession>A0A6J7G7L3</accession>
<evidence type="ECO:0000256" key="2">
    <source>
        <dbReference type="ARBA" id="ARBA00007353"/>
    </source>
</evidence>
<evidence type="ECO:0000256" key="1">
    <source>
        <dbReference type="ARBA" id="ARBA00000553"/>
    </source>
</evidence>
<comment type="catalytic activity">
    <reaction evidence="8">
        <text>adenosine + phosphate = alpha-D-ribose 1-phosphate + adenine</text>
        <dbReference type="Rhea" id="RHEA:27642"/>
        <dbReference type="ChEBI" id="CHEBI:16335"/>
        <dbReference type="ChEBI" id="CHEBI:16708"/>
        <dbReference type="ChEBI" id="CHEBI:43474"/>
        <dbReference type="ChEBI" id="CHEBI:57720"/>
        <dbReference type="EC" id="2.4.2.1"/>
    </reaction>
    <physiologicalReaction direction="left-to-right" evidence="8">
        <dbReference type="Rhea" id="RHEA:27643"/>
    </physiologicalReaction>
</comment>
<protein>
    <submittedName>
        <fullName evidence="10">Unannotated protein</fullName>
    </submittedName>
</protein>
<dbReference type="EMBL" id="CAFBMP010000008">
    <property type="protein sequence ID" value="CAB4900620.1"/>
    <property type="molecule type" value="Genomic_DNA"/>
</dbReference>